<protein>
    <submittedName>
        <fullName evidence="2">LuxR family transcriptional regulator</fullName>
    </submittedName>
</protein>
<dbReference type="RefSeq" id="WP_063959054.1">
    <property type="nucleotide sequence ID" value="NZ_FCOX02000048.1"/>
</dbReference>
<dbReference type="InterPro" id="IPR016032">
    <property type="entry name" value="Sig_transdc_resp-reg_C-effctor"/>
</dbReference>
<dbReference type="SUPFAM" id="SSF46894">
    <property type="entry name" value="C-terminal effector domain of the bipartite response regulators"/>
    <property type="match status" value="1"/>
</dbReference>
<gene>
    <name evidence="2" type="ORF">AWB78_06328</name>
</gene>
<evidence type="ECO:0000313" key="3">
    <source>
        <dbReference type="Proteomes" id="UP000071859"/>
    </source>
</evidence>
<dbReference type="GO" id="GO:0006355">
    <property type="term" value="P:regulation of DNA-templated transcription"/>
    <property type="evidence" value="ECO:0007669"/>
    <property type="project" value="InterPro"/>
</dbReference>
<dbReference type="InterPro" id="IPR000792">
    <property type="entry name" value="Tscrpt_reg_LuxR_C"/>
</dbReference>
<dbReference type="AlphaFoldDB" id="A0A158E8Q6"/>
<evidence type="ECO:0000313" key="2">
    <source>
        <dbReference type="EMBL" id="SAL02337.1"/>
    </source>
</evidence>
<accession>A0A158E8Q6</accession>
<dbReference type="Gene3D" id="1.10.10.10">
    <property type="entry name" value="Winged helix-like DNA-binding domain superfamily/Winged helix DNA-binding domain"/>
    <property type="match status" value="1"/>
</dbReference>
<dbReference type="Proteomes" id="UP000071859">
    <property type="component" value="Unassembled WGS sequence"/>
</dbReference>
<comment type="caution">
    <text evidence="2">The sequence shown here is derived from an EMBL/GenBank/DDBJ whole genome shotgun (WGS) entry which is preliminary data.</text>
</comment>
<feature type="domain" description="HTH luxR-type" evidence="1">
    <location>
        <begin position="316"/>
        <end position="373"/>
    </location>
</feature>
<name>A0A158E8Q6_9BURK</name>
<dbReference type="GO" id="GO:0003677">
    <property type="term" value="F:DNA binding"/>
    <property type="evidence" value="ECO:0007669"/>
    <property type="project" value="InterPro"/>
</dbReference>
<reference evidence="2" key="1">
    <citation type="submission" date="2016-01" db="EMBL/GenBank/DDBJ databases">
        <authorList>
            <person name="Peeters C."/>
        </authorList>
    </citation>
    <scope>NUCLEOTIDE SEQUENCE</scope>
    <source>
        <strain evidence="2">LMG 29321</strain>
    </source>
</reference>
<dbReference type="OrthoDB" id="5497412at2"/>
<keyword evidence="3" id="KW-1185">Reference proteome</keyword>
<evidence type="ECO:0000259" key="1">
    <source>
        <dbReference type="SMART" id="SM00421"/>
    </source>
</evidence>
<proteinExistence type="predicted"/>
<organism evidence="2 3">
    <name type="scientific">Caballeronia calidae</name>
    <dbReference type="NCBI Taxonomy" id="1777139"/>
    <lineage>
        <taxon>Bacteria</taxon>
        <taxon>Pseudomonadati</taxon>
        <taxon>Pseudomonadota</taxon>
        <taxon>Betaproteobacteria</taxon>
        <taxon>Burkholderiales</taxon>
        <taxon>Burkholderiaceae</taxon>
        <taxon>Caballeronia</taxon>
    </lineage>
</organism>
<dbReference type="EMBL" id="FCOX02000048">
    <property type="protein sequence ID" value="SAL02337.1"/>
    <property type="molecule type" value="Genomic_DNA"/>
</dbReference>
<sequence>MHRVDAIHRAIQHIYEATLDPENWPGAIASVAQAGCAHKAILHAAASSGPNLAISSGFRADDVIRLRQELEHRLPDWIEAIPTGTALRQTSAISDDEFRKSDLYNIAVRPAGGFYGIVAPLLRGPDHRILLAIARNLGSADFTAEDVRATNLIGSHLVTALKVWQRIADSEGRASAAFEAIERLSVGVVFLDEKMRPVLANPCAEALARSRDGLLLEAHRLSAIRPDDAKNLADAIASATRFGGARHDAPESATLASSAWKCLIHRDPPRSPLIARVIPVGPPYRSSMDVASARTIVFIMEPDRPPAIDAPSLSSTFGFTHREAALAAGLVQGADLRQAARQMNIGIGTARSYLKRVLSKTDTHRQAELVSFLLRSSLQTLGDRPAERQNGVYDRNV</sequence>
<dbReference type="InterPro" id="IPR036388">
    <property type="entry name" value="WH-like_DNA-bd_sf"/>
</dbReference>
<dbReference type="SMART" id="SM00421">
    <property type="entry name" value="HTH_LUXR"/>
    <property type="match status" value="1"/>
</dbReference>